<dbReference type="InterPro" id="IPR001846">
    <property type="entry name" value="VWF_type-D"/>
</dbReference>
<evidence type="ECO:0000313" key="7">
    <source>
        <dbReference type="EMBL" id="ESO88040.1"/>
    </source>
</evidence>
<dbReference type="OrthoDB" id="5989069at2759"/>
<dbReference type="GO" id="GO:0005102">
    <property type="term" value="F:signaling receptor binding"/>
    <property type="evidence" value="ECO:0007669"/>
    <property type="project" value="TreeGrafter"/>
</dbReference>
<dbReference type="AlphaFoldDB" id="V3ZZF3"/>
<dbReference type="InterPro" id="IPR050969">
    <property type="entry name" value="Dev_Signal_Modulators"/>
</dbReference>
<feature type="chain" id="PRO_5004718179" description="VWFD domain-containing protein" evidence="5">
    <location>
        <begin position="18"/>
        <end position="1041"/>
    </location>
</feature>
<name>V3ZZF3_LOTGI</name>
<feature type="signal peptide" evidence="5">
    <location>
        <begin position="1"/>
        <end position="17"/>
    </location>
</feature>
<dbReference type="CTD" id="20249643"/>
<keyword evidence="3" id="KW-0325">Glycoprotein</keyword>
<keyword evidence="2" id="KW-1015">Disulfide bond</keyword>
<reference evidence="7 8" key="1">
    <citation type="journal article" date="2013" name="Nature">
        <title>Insights into bilaterian evolution from three spiralian genomes.</title>
        <authorList>
            <person name="Simakov O."/>
            <person name="Marletaz F."/>
            <person name="Cho S.J."/>
            <person name="Edsinger-Gonzales E."/>
            <person name="Havlak P."/>
            <person name="Hellsten U."/>
            <person name="Kuo D.H."/>
            <person name="Larsson T."/>
            <person name="Lv J."/>
            <person name="Arendt D."/>
            <person name="Savage R."/>
            <person name="Osoegawa K."/>
            <person name="de Jong P."/>
            <person name="Grimwood J."/>
            <person name="Chapman J.A."/>
            <person name="Shapiro H."/>
            <person name="Aerts A."/>
            <person name="Otillar R.P."/>
            <person name="Terry A.Y."/>
            <person name="Boore J.L."/>
            <person name="Grigoriev I.V."/>
            <person name="Lindberg D.R."/>
            <person name="Seaver E.C."/>
            <person name="Weisblat D.A."/>
            <person name="Putnam N.H."/>
            <person name="Rokhsar D.S."/>
        </authorList>
    </citation>
    <scope>NUCLEOTIDE SEQUENCE [LARGE SCALE GENOMIC DNA]</scope>
</reference>
<dbReference type="GO" id="GO:0009986">
    <property type="term" value="C:cell surface"/>
    <property type="evidence" value="ECO:0007669"/>
    <property type="project" value="TreeGrafter"/>
</dbReference>
<dbReference type="PROSITE" id="PS51233">
    <property type="entry name" value="VWFD"/>
    <property type="match status" value="1"/>
</dbReference>
<sequence>MDFRIIVAILLVSNAGAFQRETNTVACASEIVKFNVTDKRDYSYVLEQNEAPISDMTNISYHYGQWFGEPSIILYTGSAPGLRHCGTLNPIYLQDESPMSTNITTLRGCIQEEKNDCVFAQLQVTYCENLNYHIYKLYNDFGDNTAYCTAQFNSELNYRTKVNVDVPVPSEENGMMKYKFLCKFDLDRNTTYFYTVRWYKNNKLIKTFDSMTHSGNLQDLTSLQEDMVDEITLGYKLQCSYAVSLQADSEKSYDVKSSQRLIGIEILTPNVNIKDGGSKAAIRVRPRVPFACLSTVSNCFINVNIIDPKASESNTACNPSSSFSGCGIKILSSDWDREYNVTVSADPATQYGSKSAVNIVNLRTSVSFPSQPAWQNYDVGNVSIQTSYNTANIKGAQCYAVCDPHMRTFGGKSYEHQYGGLYTLYENKDWNQEIQMKTEPCSRNGAEPYCPCGVAIRVGKEVFVIERCGTATFWTIQYNQCSTTGTRLIAISKSGNMYRFKLPSGLILKTSVYQQQKFINLYLTPSEADKTAAGLCGQVGSALFYTREGGTVGYVDRPGMPVFSNSWKVTTGMIDLFSNQITTLTPIQTGGFFCKCSIPESATEPVFSCEKSADECVTITSTKPVDSCKVGEIDIESLPDANLESPNDGQRFEQMLARRKRDSHSIAKRGTSATSWRNGWTQDTATDYCNNLFSNSTFVYKCKTSAGVDLTPARKNCVLDIEYMGDISYALVAIDTITSQCVQEVAFNPELHKPNGGKPSVLEQIKEVACPLQCSLQGTCENGVCNCDEGFAGVDCATDLNVVPQIATLEKGGKCNVMNGTCTQVSVFGGDFVDHDTLRCKVIKRELDVDGFFKKISENEHKPMVKSIGEVVCYLSKNRKERNTVERPEVEFVTVYDIYVSNNGANYSQYRSMALFNSDCQTCSINGDVVSCNYTGDGKYCMSGGQCYAHGDMHKEHKCYKCMIEVTESEISGTSNEYEVRSWDRIREGDCSEEGEENMLWIIGVVFGILAVFIIGILIVYCFKKRSKGSGGASWSKNPRA</sequence>
<keyword evidence="4" id="KW-0472">Membrane</keyword>
<dbReference type="InterPro" id="IPR058727">
    <property type="entry name" value="Helical_Vwde"/>
</dbReference>
<protein>
    <recommendedName>
        <fullName evidence="6">VWFD domain-containing protein</fullName>
    </recommendedName>
</protein>
<dbReference type="GO" id="GO:0005576">
    <property type="term" value="C:extracellular region"/>
    <property type="evidence" value="ECO:0007669"/>
    <property type="project" value="TreeGrafter"/>
</dbReference>
<dbReference type="Proteomes" id="UP000030746">
    <property type="component" value="Unassembled WGS sequence"/>
</dbReference>
<keyword evidence="4" id="KW-0812">Transmembrane</keyword>
<dbReference type="GeneID" id="20249643"/>
<evidence type="ECO:0000259" key="6">
    <source>
        <dbReference type="PROSITE" id="PS51233"/>
    </source>
</evidence>
<dbReference type="PANTHER" id="PTHR14949">
    <property type="entry name" value="EGF-LIKE-DOMAIN, MULTIPLE 7, 8"/>
    <property type="match status" value="1"/>
</dbReference>
<feature type="transmembrane region" description="Helical" evidence="4">
    <location>
        <begin position="999"/>
        <end position="1023"/>
    </location>
</feature>
<keyword evidence="8" id="KW-1185">Reference proteome</keyword>
<dbReference type="STRING" id="225164.V3ZZF3"/>
<dbReference type="Pfam" id="PF00094">
    <property type="entry name" value="VWD"/>
    <property type="match status" value="1"/>
</dbReference>
<organism evidence="7 8">
    <name type="scientific">Lottia gigantea</name>
    <name type="common">Giant owl limpet</name>
    <dbReference type="NCBI Taxonomy" id="225164"/>
    <lineage>
        <taxon>Eukaryota</taxon>
        <taxon>Metazoa</taxon>
        <taxon>Spiralia</taxon>
        <taxon>Lophotrochozoa</taxon>
        <taxon>Mollusca</taxon>
        <taxon>Gastropoda</taxon>
        <taxon>Patellogastropoda</taxon>
        <taxon>Lottioidea</taxon>
        <taxon>Lottiidae</taxon>
        <taxon>Lottia</taxon>
    </lineage>
</organism>
<dbReference type="FunFam" id="2.10.25.10:FF:000001">
    <property type="entry name" value="Tenascin C"/>
    <property type="match status" value="1"/>
</dbReference>
<feature type="domain" description="VWFD" evidence="6">
    <location>
        <begin position="396"/>
        <end position="579"/>
    </location>
</feature>
<gene>
    <name evidence="7" type="ORF">LOTGIDRAFT_234808</name>
</gene>
<dbReference type="RefSeq" id="XP_009061353.1">
    <property type="nucleotide sequence ID" value="XM_009063105.1"/>
</dbReference>
<dbReference type="Gene3D" id="2.10.25.10">
    <property type="entry name" value="Laminin"/>
    <property type="match status" value="1"/>
</dbReference>
<dbReference type="HOGENOM" id="CLU_007303_0_0_1"/>
<evidence type="ECO:0000256" key="5">
    <source>
        <dbReference type="SAM" id="SignalP"/>
    </source>
</evidence>
<evidence type="ECO:0000256" key="1">
    <source>
        <dbReference type="ARBA" id="ARBA00022729"/>
    </source>
</evidence>
<evidence type="ECO:0000256" key="4">
    <source>
        <dbReference type="SAM" id="Phobius"/>
    </source>
</evidence>
<evidence type="ECO:0000256" key="2">
    <source>
        <dbReference type="ARBA" id="ARBA00023157"/>
    </source>
</evidence>
<keyword evidence="1 5" id="KW-0732">Signal</keyword>
<dbReference type="Pfam" id="PF26129">
    <property type="entry name" value="Vwde"/>
    <property type="match status" value="1"/>
</dbReference>
<evidence type="ECO:0000313" key="8">
    <source>
        <dbReference type="Proteomes" id="UP000030746"/>
    </source>
</evidence>
<dbReference type="EMBL" id="KB202793">
    <property type="protein sequence ID" value="ESO88040.1"/>
    <property type="molecule type" value="Genomic_DNA"/>
</dbReference>
<accession>V3ZZF3</accession>
<dbReference type="PANTHER" id="PTHR14949:SF54">
    <property type="entry name" value="VWFD DOMAIN-CONTAINING PROTEIN"/>
    <property type="match status" value="1"/>
</dbReference>
<dbReference type="OMA" id="TETHEIG"/>
<keyword evidence="4" id="KW-1133">Transmembrane helix</keyword>
<evidence type="ECO:0000256" key="3">
    <source>
        <dbReference type="ARBA" id="ARBA00023180"/>
    </source>
</evidence>
<dbReference type="KEGG" id="lgi:LOTGIDRAFT_234808"/>
<proteinExistence type="predicted"/>